<feature type="binding site" evidence="12">
    <location>
        <position position="69"/>
    </location>
    <ligand>
        <name>S-adenosyl-L-methionine</name>
        <dbReference type="ChEBI" id="CHEBI:59789"/>
    </ligand>
</feature>
<evidence type="ECO:0000313" key="15">
    <source>
        <dbReference type="Proteomes" id="UP000196573"/>
    </source>
</evidence>
<dbReference type="CDD" id="cd21117">
    <property type="entry name" value="Twitch_MoaA"/>
    <property type="match status" value="1"/>
</dbReference>
<dbReference type="InterPro" id="IPR013785">
    <property type="entry name" value="Aldolase_TIM"/>
</dbReference>
<comment type="cofactor">
    <cofactor evidence="12">
        <name>[4Fe-4S] cluster</name>
        <dbReference type="ChEBI" id="CHEBI:49883"/>
    </cofactor>
    <text evidence="12">Binds 2 [4Fe-4S] clusters. Binds 1 [4Fe-4S] cluster coordinated with 3 cysteines and an exchangeable S-adenosyl-L-methionine and 1 [4Fe-4S] cluster coordinated with 3 cysteines and the GTP-derived substrate.</text>
</comment>
<dbReference type="InterPro" id="IPR000385">
    <property type="entry name" value="MoaA_NifB_PqqE_Fe-S-bd_CS"/>
</dbReference>
<dbReference type="RefSeq" id="WP_087106421.1">
    <property type="nucleotide sequence ID" value="NZ_CBCSCN010000004.1"/>
</dbReference>
<dbReference type="EC" id="4.1.99.22" evidence="1 12"/>
<sequence length="326" mass="37084">MTTLQDLQGRTFPYLRLSVTDLCNFRCQYCLPDGCKDTSHRTAINLDEIRRIATAFASLGTNKIRISGGEPTLRTDFVDILKTIRDVPGIKTVAVTTNGYKMDQRVESWIDAGMTHLNVSIDSLEPAMFERITGHNRLDEILRGIDIAFAKGLPRVKVNSVLLKGMNDKELDRYLDWIKDKPITVRMIELMETGDADTFFQNHHLSGQIIQKQLLERGWIKSLRLENAGPAHEFCHPDYQGRIGLIMPYSKDFCADCNRLRVNSQGELQLCLFAEHGHSLRHLLQSDDQQELLNQRICELLNLKEDKHFLDQGMTGSTRNLSIIGG</sequence>
<evidence type="ECO:0000259" key="13">
    <source>
        <dbReference type="PROSITE" id="PS51918"/>
    </source>
</evidence>
<dbReference type="InterPro" id="IPR010505">
    <property type="entry name" value="MoaA_twitch"/>
</dbReference>
<keyword evidence="7 12" id="KW-0411">Iron-sulfur</keyword>
<dbReference type="InterPro" id="IPR040064">
    <property type="entry name" value="MoaA-like"/>
</dbReference>
<keyword evidence="15" id="KW-1185">Reference proteome</keyword>
<dbReference type="InterPro" id="IPR058240">
    <property type="entry name" value="rSAM_sf"/>
</dbReference>
<keyword evidence="4 12" id="KW-0479">Metal-binding</keyword>
<feature type="binding site" evidence="12">
    <location>
        <position position="27"/>
    </location>
    <ligand>
        <name>[4Fe-4S] cluster</name>
        <dbReference type="ChEBI" id="CHEBI:49883"/>
        <label>1</label>
        <note>4Fe-4S-S-AdoMet</note>
    </ligand>
</feature>
<keyword evidence="3 12" id="KW-0949">S-adenosyl-L-methionine</keyword>
<dbReference type="EMBL" id="FWPT01000001">
    <property type="protein sequence ID" value="SMA34644.1"/>
    <property type="molecule type" value="Genomic_DNA"/>
</dbReference>
<evidence type="ECO:0000256" key="9">
    <source>
        <dbReference type="ARBA" id="ARBA00023150"/>
    </source>
</evidence>
<dbReference type="SUPFAM" id="SSF102114">
    <property type="entry name" value="Radical SAM enzymes"/>
    <property type="match status" value="1"/>
</dbReference>
<feature type="binding site" evidence="12">
    <location>
        <position position="96"/>
    </location>
    <ligand>
        <name>GTP</name>
        <dbReference type="ChEBI" id="CHEBI:37565"/>
    </ligand>
</feature>
<dbReference type="CDD" id="cd01335">
    <property type="entry name" value="Radical_SAM"/>
    <property type="match status" value="1"/>
</dbReference>
<dbReference type="GO" id="GO:0051539">
    <property type="term" value="F:4 iron, 4 sulfur cluster binding"/>
    <property type="evidence" value="ECO:0007669"/>
    <property type="project" value="UniProtKB-UniRule"/>
</dbReference>
<feature type="binding site" evidence="12">
    <location>
        <position position="23"/>
    </location>
    <ligand>
        <name>[4Fe-4S] cluster</name>
        <dbReference type="ChEBI" id="CHEBI:49883"/>
        <label>1</label>
        <note>4Fe-4S-S-AdoMet</note>
    </ligand>
</feature>
<feature type="binding site" evidence="12">
    <location>
        <position position="29"/>
    </location>
    <ligand>
        <name>S-adenosyl-L-methionine</name>
        <dbReference type="ChEBI" id="CHEBI:59789"/>
    </ligand>
</feature>
<dbReference type="AlphaFoldDB" id="A0A1X7AEI3"/>
<evidence type="ECO:0000313" key="14">
    <source>
        <dbReference type="EMBL" id="SMA34644.1"/>
    </source>
</evidence>
<feature type="domain" description="Radical SAM core" evidence="13">
    <location>
        <begin position="7"/>
        <end position="231"/>
    </location>
</feature>
<proteinExistence type="inferred from homology"/>
<dbReference type="SFLD" id="SFLDG01383">
    <property type="entry name" value="cyclic_pyranopterin_phosphate"/>
    <property type="match status" value="1"/>
</dbReference>
<dbReference type="Pfam" id="PF04055">
    <property type="entry name" value="Radical_SAM"/>
    <property type="match status" value="1"/>
</dbReference>
<dbReference type="GO" id="GO:0061799">
    <property type="term" value="F:cyclic pyranopterin monophosphate synthase activity"/>
    <property type="evidence" value="ECO:0007669"/>
    <property type="project" value="TreeGrafter"/>
</dbReference>
<evidence type="ECO:0000256" key="7">
    <source>
        <dbReference type="ARBA" id="ARBA00023014"/>
    </source>
</evidence>
<dbReference type="InterPro" id="IPR050105">
    <property type="entry name" value="MoCo_biosynth_MoaA/MoaC"/>
</dbReference>
<feature type="binding site" evidence="12">
    <location>
        <position position="16"/>
    </location>
    <ligand>
        <name>GTP</name>
        <dbReference type="ChEBI" id="CHEBI:37565"/>
    </ligand>
</feature>
<dbReference type="NCBIfam" id="TIGR02666">
    <property type="entry name" value="moaA"/>
    <property type="match status" value="1"/>
</dbReference>
<feature type="binding site" evidence="12">
    <location>
        <position position="120"/>
    </location>
    <ligand>
        <name>S-adenosyl-L-methionine</name>
        <dbReference type="ChEBI" id="CHEBI:59789"/>
    </ligand>
</feature>
<dbReference type="PROSITE" id="PS01305">
    <property type="entry name" value="MOAA_NIFB_PQQE"/>
    <property type="match status" value="1"/>
</dbReference>
<dbReference type="PANTHER" id="PTHR22960">
    <property type="entry name" value="MOLYBDOPTERIN COFACTOR SYNTHESIS PROTEIN A"/>
    <property type="match status" value="1"/>
</dbReference>
<dbReference type="GO" id="GO:0006777">
    <property type="term" value="P:Mo-molybdopterin cofactor biosynthetic process"/>
    <property type="evidence" value="ECO:0007669"/>
    <property type="project" value="UniProtKB-UniRule"/>
</dbReference>
<accession>A0A1X7AEI3</accession>
<feature type="binding site" evidence="12">
    <location>
        <begin position="259"/>
        <end position="261"/>
    </location>
    <ligand>
        <name>GTP</name>
        <dbReference type="ChEBI" id="CHEBI:37565"/>
    </ligand>
</feature>
<feature type="binding site" evidence="12">
    <location>
        <position position="191"/>
    </location>
    <ligand>
        <name>S-adenosyl-L-methionine</name>
        <dbReference type="ChEBI" id="CHEBI:59789"/>
    </ligand>
</feature>
<dbReference type="GO" id="GO:0061798">
    <property type="term" value="F:GTP 3',8'-cyclase activity"/>
    <property type="evidence" value="ECO:0007669"/>
    <property type="project" value="UniProtKB-UniRule"/>
</dbReference>
<gene>
    <name evidence="12 14" type="primary">moaA</name>
    <name evidence="14" type="ORF">EHSB41UT_00429</name>
</gene>
<feature type="binding site" evidence="12">
    <location>
        <position position="254"/>
    </location>
    <ligand>
        <name>[4Fe-4S] cluster</name>
        <dbReference type="ChEBI" id="CHEBI:49883"/>
        <label>2</label>
        <note>4Fe-4S-substrate</note>
    </ligand>
</feature>
<evidence type="ECO:0000256" key="4">
    <source>
        <dbReference type="ARBA" id="ARBA00022723"/>
    </source>
</evidence>
<evidence type="ECO:0000256" key="6">
    <source>
        <dbReference type="ARBA" id="ARBA00023004"/>
    </source>
</evidence>
<dbReference type="PROSITE" id="PS51918">
    <property type="entry name" value="RADICAL_SAM"/>
    <property type="match status" value="1"/>
</dbReference>
<dbReference type="GO" id="GO:1904047">
    <property type="term" value="F:S-adenosyl-L-methionine binding"/>
    <property type="evidence" value="ECO:0007669"/>
    <property type="project" value="UniProtKB-UniRule"/>
</dbReference>
<keyword evidence="2 12" id="KW-0004">4Fe-4S</keyword>
<comment type="similarity">
    <text evidence="12">Belongs to the radical SAM superfamily. MoaA family.</text>
</comment>
<dbReference type="InterPro" id="IPR013483">
    <property type="entry name" value="MoaA"/>
</dbReference>
<feature type="binding site" evidence="12">
    <location>
        <position position="30"/>
    </location>
    <ligand>
        <name>[4Fe-4S] cluster</name>
        <dbReference type="ChEBI" id="CHEBI:49883"/>
        <label>1</label>
        <note>4Fe-4S-S-AdoMet</note>
    </ligand>
</feature>
<dbReference type="SFLD" id="SFLDG01067">
    <property type="entry name" value="SPASM/twitch_domain_containing"/>
    <property type="match status" value="1"/>
</dbReference>
<dbReference type="SFLD" id="SFLDG01386">
    <property type="entry name" value="main_SPASM_domain-containing"/>
    <property type="match status" value="1"/>
</dbReference>
<dbReference type="Proteomes" id="UP000196573">
    <property type="component" value="Unassembled WGS sequence"/>
</dbReference>
<keyword evidence="10 12" id="KW-0456">Lyase</keyword>
<dbReference type="OrthoDB" id="9763993at2"/>
<dbReference type="SFLD" id="SFLDS00029">
    <property type="entry name" value="Radical_SAM"/>
    <property type="match status" value="1"/>
</dbReference>
<feature type="binding site" evidence="12">
    <location>
        <position position="157"/>
    </location>
    <ligand>
        <name>GTP</name>
        <dbReference type="ChEBI" id="CHEBI:37565"/>
    </ligand>
</feature>
<evidence type="ECO:0000256" key="11">
    <source>
        <dbReference type="ARBA" id="ARBA00048697"/>
    </source>
</evidence>
<organism evidence="14 15">
    <name type="scientific">Parendozoicomonas haliclonae</name>
    <dbReference type="NCBI Taxonomy" id="1960125"/>
    <lineage>
        <taxon>Bacteria</taxon>
        <taxon>Pseudomonadati</taxon>
        <taxon>Pseudomonadota</taxon>
        <taxon>Gammaproteobacteria</taxon>
        <taxon>Oceanospirillales</taxon>
        <taxon>Endozoicomonadaceae</taxon>
        <taxon>Parendozoicomonas</taxon>
    </lineage>
</organism>
<evidence type="ECO:0000256" key="5">
    <source>
        <dbReference type="ARBA" id="ARBA00022741"/>
    </source>
</evidence>
<comment type="catalytic activity">
    <reaction evidence="11 12">
        <text>GTP + AH2 + S-adenosyl-L-methionine = (8S)-3',8-cyclo-7,8-dihydroguanosine 5'-triphosphate + 5'-deoxyadenosine + L-methionine + A + H(+)</text>
        <dbReference type="Rhea" id="RHEA:49576"/>
        <dbReference type="ChEBI" id="CHEBI:13193"/>
        <dbReference type="ChEBI" id="CHEBI:15378"/>
        <dbReference type="ChEBI" id="CHEBI:17319"/>
        <dbReference type="ChEBI" id="CHEBI:17499"/>
        <dbReference type="ChEBI" id="CHEBI:37565"/>
        <dbReference type="ChEBI" id="CHEBI:57844"/>
        <dbReference type="ChEBI" id="CHEBI:59789"/>
        <dbReference type="ChEBI" id="CHEBI:131766"/>
        <dbReference type="EC" id="4.1.99.22"/>
    </reaction>
</comment>
<protein>
    <recommendedName>
        <fullName evidence="1 12">GTP 3',8-cyclase</fullName>
        <ecNumber evidence="1 12">4.1.99.22</ecNumber>
    </recommendedName>
    <alternativeName>
        <fullName evidence="12">Molybdenum cofactor biosynthesis protein A</fullName>
    </alternativeName>
</protein>
<dbReference type="InterPro" id="IPR006638">
    <property type="entry name" value="Elp3/MiaA/NifB-like_rSAM"/>
</dbReference>
<name>A0A1X7AEI3_9GAMM</name>
<dbReference type="GO" id="GO:0005525">
    <property type="term" value="F:GTP binding"/>
    <property type="evidence" value="ECO:0007669"/>
    <property type="project" value="UniProtKB-UniRule"/>
</dbReference>
<reference evidence="14 15" key="1">
    <citation type="submission" date="2017-03" db="EMBL/GenBank/DDBJ databases">
        <authorList>
            <person name="Afonso C.L."/>
            <person name="Miller P.J."/>
            <person name="Scott M.A."/>
            <person name="Spackman E."/>
            <person name="Goraichik I."/>
            <person name="Dimitrov K.M."/>
            <person name="Suarez D.L."/>
            <person name="Swayne D.E."/>
        </authorList>
    </citation>
    <scope>NUCLEOTIDE SEQUENCE [LARGE SCALE GENOMIC DNA]</scope>
    <source>
        <strain evidence="14">SB41UT1</strain>
    </source>
</reference>
<dbReference type="Gene3D" id="3.20.20.70">
    <property type="entry name" value="Aldolase class I"/>
    <property type="match status" value="1"/>
</dbReference>
<keyword evidence="8 12" id="KW-0342">GTP-binding</keyword>
<keyword evidence="9 12" id="KW-0501">Molybdenum cofactor biosynthesis</keyword>
<dbReference type="HAMAP" id="MF_01225_B">
    <property type="entry name" value="MoaA_B"/>
    <property type="match status" value="1"/>
</dbReference>
<dbReference type="GO" id="GO:0046872">
    <property type="term" value="F:metal ion binding"/>
    <property type="evidence" value="ECO:0007669"/>
    <property type="project" value="UniProtKB-KW"/>
</dbReference>
<comment type="pathway">
    <text evidence="12">Cofactor biosynthesis; molybdopterin biosynthesis.</text>
</comment>
<evidence type="ECO:0000256" key="8">
    <source>
        <dbReference type="ARBA" id="ARBA00023134"/>
    </source>
</evidence>
<dbReference type="SMART" id="SM00729">
    <property type="entry name" value="Elp3"/>
    <property type="match status" value="1"/>
</dbReference>
<dbReference type="InterPro" id="IPR007197">
    <property type="entry name" value="rSAM"/>
</dbReference>
<dbReference type="FunFam" id="3.20.20.70:FF:000057">
    <property type="entry name" value="GTP 3',8-cyclase"/>
    <property type="match status" value="1"/>
</dbReference>
<evidence type="ECO:0000256" key="3">
    <source>
        <dbReference type="ARBA" id="ARBA00022691"/>
    </source>
</evidence>
<evidence type="ECO:0000256" key="12">
    <source>
        <dbReference type="HAMAP-Rule" id="MF_01225"/>
    </source>
</evidence>
<comment type="subunit">
    <text evidence="12">Monomer and homodimer.</text>
</comment>
<feature type="binding site" evidence="12">
    <location>
        <position position="65"/>
    </location>
    <ligand>
        <name>GTP</name>
        <dbReference type="ChEBI" id="CHEBI:37565"/>
    </ligand>
</feature>
<feature type="binding site" evidence="12">
    <location>
        <position position="257"/>
    </location>
    <ligand>
        <name>[4Fe-4S] cluster</name>
        <dbReference type="ChEBI" id="CHEBI:49883"/>
        <label>2</label>
        <note>4Fe-4S-substrate</note>
    </ligand>
</feature>
<dbReference type="PANTHER" id="PTHR22960:SF28">
    <property type="entry name" value="GTP 3',8-CYCLASE"/>
    <property type="match status" value="1"/>
</dbReference>
<evidence type="ECO:0000256" key="10">
    <source>
        <dbReference type="ARBA" id="ARBA00023239"/>
    </source>
</evidence>
<comment type="function">
    <text evidence="12">Catalyzes the cyclization of GTP to (8S)-3',8-cyclo-7,8-dihydroguanosine 5'-triphosphate.</text>
</comment>
<evidence type="ECO:0000256" key="1">
    <source>
        <dbReference type="ARBA" id="ARBA00012167"/>
    </source>
</evidence>
<evidence type="ECO:0000256" key="2">
    <source>
        <dbReference type="ARBA" id="ARBA00022485"/>
    </source>
</evidence>
<dbReference type="Pfam" id="PF06463">
    <property type="entry name" value="Mob_synth_C"/>
    <property type="match status" value="1"/>
</dbReference>
<keyword evidence="6 12" id="KW-0408">Iron</keyword>
<feature type="binding site" evidence="12">
    <location>
        <position position="271"/>
    </location>
    <ligand>
        <name>[4Fe-4S] cluster</name>
        <dbReference type="ChEBI" id="CHEBI:49883"/>
        <label>2</label>
        <note>4Fe-4S-substrate</note>
    </ligand>
</feature>
<dbReference type="UniPathway" id="UPA00344"/>
<keyword evidence="5 12" id="KW-0547">Nucleotide-binding</keyword>